<keyword evidence="1" id="KW-0472">Membrane</keyword>
<protein>
    <submittedName>
        <fullName evidence="3">Uncharacterized protein isoform X2</fullName>
    </submittedName>
</protein>
<evidence type="ECO:0000256" key="1">
    <source>
        <dbReference type="SAM" id="Phobius"/>
    </source>
</evidence>
<organism evidence="2 3">
    <name type="scientific">Drosophila pseudoobscura pseudoobscura</name>
    <name type="common">Fruit fly</name>
    <dbReference type="NCBI Taxonomy" id="46245"/>
    <lineage>
        <taxon>Eukaryota</taxon>
        <taxon>Metazoa</taxon>
        <taxon>Ecdysozoa</taxon>
        <taxon>Arthropoda</taxon>
        <taxon>Hexapoda</taxon>
        <taxon>Insecta</taxon>
        <taxon>Pterygota</taxon>
        <taxon>Neoptera</taxon>
        <taxon>Endopterygota</taxon>
        <taxon>Diptera</taxon>
        <taxon>Brachycera</taxon>
        <taxon>Muscomorpha</taxon>
        <taxon>Ephydroidea</taxon>
        <taxon>Drosophilidae</taxon>
        <taxon>Drosophila</taxon>
        <taxon>Sophophora</taxon>
    </lineage>
</organism>
<accession>A0A6I8VTU0</accession>
<evidence type="ECO:0000313" key="3">
    <source>
        <dbReference type="RefSeq" id="XP_033234492.1"/>
    </source>
</evidence>
<dbReference type="Proteomes" id="UP000001819">
    <property type="component" value="Chromosome 3"/>
</dbReference>
<name>A0A6I8VTU0_DROPS</name>
<sequence length="191" mass="22269">MGCPANFLLLVQHLLLMLLVFIIFGIGIPSYVEVGGLFRIIFNLLLAVLLLCSVLTIWRLFFLELKDIYKQSKQEALCHLLLLVIFGVTYYFLWTGIQDHKSNWQNLAHAWTDLKSNNNTAAMFRWQEKFNCCGFMDPEYYIYMNLGKPKYFPESCLHDGSNVKESCFKVFRDQDFIYYAIVVGILCAYIL</sequence>
<reference evidence="2" key="1">
    <citation type="submission" date="2024-06" db="UniProtKB">
        <authorList>
            <consortium name="RefSeq"/>
        </authorList>
    </citation>
    <scope>NUCLEOTIDE SEQUENCE [LARGE SCALE GENOMIC DNA]</scope>
    <source>
        <strain evidence="2">MV2-25</strain>
    </source>
</reference>
<dbReference type="Gene3D" id="1.10.1450.10">
    <property type="entry name" value="Tetraspanin"/>
    <property type="match status" value="1"/>
</dbReference>
<gene>
    <name evidence="3" type="primary">LOC117183717</name>
</gene>
<keyword evidence="1" id="KW-1133">Transmembrane helix</keyword>
<dbReference type="AlphaFoldDB" id="A0A6I8VTU0"/>
<reference evidence="3" key="2">
    <citation type="submission" date="2025-08" db="UniProtKB">
        <authorList>
            <consortium name="RefSeq"/>
        </authorList>
    </citation>
    <scope>IDENTIFICATION</scope>
    <source>
        <strain evidence="3">MV-25-SWS-2005</strain>
        <tissue evidence="3">Whole body</tissue>
    </source>
</reference>
<dbReference type="InterPro" id="IPR008952">
    <property type="entry name" value="Tetraspanin_EC2_sf"/>
</dbReference>
<keyword evidence="2" id="KW-1185">Reference proteome</keyword>
<feature type="transmembrane region" description="Helical" evidence="1">
    <location>
        <begin position="75"/>
        <end position="94"/>
    </location>
</feature>
<dbReference type="GO" id="GO:0016020">
    <property type="term" value="C:membrane"/>
    <property type="evidence" value="ECO:0007669"/>
    <property type="project" value="InterPro"/>
</dbReference>
<feature type="transmembrane region" description="Helical" evidence="1">
    <location>
        <begin position="40"/>
        <end position="63"/>
    </location>
</feature>
<keyword evidence="1" id="KW-0812">Transmembrane</keyword>
<feature type="transmembrane region" description="Helical" evidence="1">
    <location>
        <begin position="7"/>
        <end position="28"/>
    </location>
</feature>
<dbReference type="RefSeq" id="XP_033234492.1">
    <property type="nucleotide sequence ID" value="XM_033378601.1"/>
</dbReference>
<proteinExistence type="predicted"/>
<dbReference type="SUPFAM" id="SSF48652">
    <property type="entry name" value="Tetraspanin"/>
    <property type="match status" value="1"/>
</dbReference>
<evidence type="ECO:0000313" key="2">
    <source>
        <dbReference type="Proteomes" id="UP000001819"/>
    </source>
</evidence>